<evidence type="ECO:0000313" key="3">
    <source>
        <dbReference type="Proteomes" id="UP001165122"/>
    </source>
</evidence>
<sequence length="80" mass="9230">MMRPCGHSMVMSLLVVAWRRILEVLVLAMPEEKKVRGKKKKQQRKKTDPRKLEIFDTCLALGRACKYVVLLGVLMMRGDT</sequence>
<gene>
    <name evidence="2" type="ORF">TrLO_g8913</name>
</gene>
<comment type="caution">
    <text evidence="2">The sequence shown here is derived from an EMBL/GenBank/DDBJ whole genome shotgun (WGS) entry which is preliminary data.</text>
</comment>
<reference evidence="3" key="1">
    <citation type="journal article" date="2023" name="Commun. Biol.">
        <title>Genome analysis of Parmales, the sister group of diatoms, reveals the evolutionary specialization of diatoms from phago-mixotrophs to photoautotrophs.</title>
        <authorList>
            <person name="Ban H."/>
            <person name="Sato S."/>
            <person name="Yoshikawa S."/>
            <person name="Yamada K."/>
            <person name="Nakamura Y."/>
            <person name="Ichinomiya M."/>
            <person name="Sato N."/>
            <person name="Blanc-Mathieu R."/>
            <person name="Endo H."/>
            <person name="Kuwata A."/>
            <person name="Ogata H."/>
        </authorList>
    </citation>
    <scope>NUCLEOTIDE SEQUENCE [LARGE SCALE GENOMIC DNA]</scope>
    <source>
        <strain evidence="3">NIES 3700</strain>
    </source>
</reference>
<accession>A0A9W7A6Q4</accession>
<dbReference type="EMBL" id="BRXW01000563">
    <property type="protein sequence ID" value="GMH66674.1"/>
    <property type="molecule type" value="Genomic_DNA"/>
</dbReference>
<evidence type="ECO:0008006" key="4">
    <source>
        <dbReference type="Google" id="ProtNLM"/>
    </source>
</evidence>
<name>A0A9W7A6Q4_9STRA</name>
<keyword evidence="1" id="KW-0732">Signal</keyword>
<feature type="chain" id="PRO_5040930111" description="Secreted protein" evidence="1">
    <location>
        <begin position="29"/>
        <end position="80"/>
    </location>
</feature>
<protein>
    <recommendedName>
        <fullName evidence="4">Secreted protein</fullName>
    </recommendedName>
</protein>
<dbReference type="AlphaFoldDB" id="A0A9W7A6Q4"/>
<evidence type="ECO:0000256" key="1">
    <source>
        <dbReference type="SAM" id="SignalP"/>
    </source>
</evidence>
<evidence type="ECO:0000313" key="2">
    <source>
        <dbReference type="EMBL" id="GMH66674.1"/>
    </source>
</evidence>
<proteinExistence type="predicted"/>
<dbReference type="Proteomes" id="UP001165122">
    <property type="component" value="Unassembled WGS sequence"/>
</dbReference>
<organism evidence="2 3">
    <name type="scientific">Triparma laevis f. longispina</name>
    <dbReference type="NCBI Taxonomy" id="1714387"/>
    <lineage>
        <taxon>Eukaryota</taxon>
        <taxon>Sar</taxon>
        <taxon>Stramenopiles</taxon>
        <taxon>Ochrophyta</taxon>
        <taxon>Bolidophyceae</taxon>
        <taxon>Parmales</taxon>
        <taxon>Triparmaceae</taxon>
        <taxon>Triparma</taxon>
    </lineage>
</organism>
<feature type="signal peptide" evidence="1">
    <location>
        <begin position="1"/>
        <end position="28"/>
    </location>
</feature>
<keyword evidence="3" id="KW-1185">Reference proteome</keyword>